<dbReference type="Gene3D" id="3.40.50.300">
    <property type="entry name" value="P-loop containing nucleotide triphosphate hydrolases"/>
    <property type="match status" value="1"/>
</dbReference>
<dbReference type="FunFam" id="3.80.10.10:FF:000568">
    <property type="entry name" value="Disease resistance protein RPS4"/>
    <property type="match status" value="1"/>
</dbReference>
<dbReference type="ExpressionAtlas" id="A0A178UAV9">
    <property type="expression patterns" value="baseline and differential"/>
</dbReference>
<dbReference type="InterPro" id="IPR002182">
    <property type="entry name" value="NB-ARC"/>
</dbReference>
<organism evidence="9 10">
    <name type="scientific">Arabidopsis thaliana</name>
    <name type="common">Mouse-ear cress</name>
    <dbReference type="NCBI Taxonomy" id="3702"/>
    <lineage>
        <taxon>Eukaryota</taxon>
        <taxon>Viridiplantae</taxon>
        <taxon>Streptophyta</taxon>
        <taxon>Embryophyta</taxon>
        <taxon>Tracheophyta</taxon>
        <taxon>Spermatophyta</taxon>
        <taxon>Magnoliopsida</taxon>
        <taxon>eudicotyledons</taxon>
        <taxon>Gunneridae</taxon>
        <taxon>Pentapetalae</taxon>
        <taxon>rosids</taxon>
        <taxon>malvids</taxon>
        <taxon>Brassicales</taxon>
        <taxon>Brassicaceae</taxon>
        <taxon>Camelineae</taxon>
        <taxon>Arabidopsis</taxon>
    </lineage>
</organism>
<dbReference type="InterPro" id="IPR058546">
    <property type="entry name" value="RPS4B/Roq1-like_LRR"/>
</dbReference>
<dbReference type="GO" id="GO:0051707">
    <property type="term" value="P:response to other organism"/>
    <property type="evidence" value="ECO:0007669"/>
    <property type="project" value="UniProtKB-ARBA"/>
</dbReference>
<dbReference type="EMBL" id="LUHQ01000005">
    <property type="protein sequence ID" value="OAO90800.1"/>
    <property type="molecule type" value="Genomic_DNA"/>
</dbReference>
<dbReference type="PRINTS" id="PR00364">
    <property type="entry name" value="DISEASERSIST"/>
</dbReference>
<dbReference type="AlphaFoldDB" id="A0A178UAV9"/>
<evidence type="ECO:0000256" key="5">
    <source>
        <dbReference type="ARBA" id="ARBA00022821"/>
    </source>
</evidence>
<dbReference type="InterPro" id="IPR036390">
    <property type="entry name" value="WH_DNA-bd_sf"/>
</dbReference>
<reference evidence="10" key="1">
    <citation type="journal article" date="2016" name="Proc. Natl. Acad. Sci. U.S.A.">
        <title>Chromosome-level assembly of Arabidopsis thaliana Ler reveals the extent of translocation and inversion polymorphisms.</title>
        <authorList>
            <person name="Zapata L."/>
            <person name="Ding J."/>
            <person name="Willing E.M."/>
            <person name="Hartwig B."/>
            <person name="Bezdan D."/>
            <person name="Jiao W.B."/>
            <person name="Patel V."/>
            <person name="Velikkakam James G."/>
            <person name="Koornneef M."/>
            <person name="Ossowski S."/>
            <person name="Schneeberger K."/>
        </authorList>
    </citation>
    <scope>NUCLEOTIDE SEQUENCE [LARGE SCALE GENOMIC DNA]</scope>
    <source>
        <strain evidence="10">cv. Landsberg erecta</strain>
    </source>
</reference>
<dbReference type="InterPro" id="IPR042197">
    <property type="entry name" value="Apaf_helical"/>
</dbReference>
<accession>A0A178UAV9</accession>
<evidence type="ECO:0000256" key="7">
    <source>
        <dbReference type="ARBA" id="ARBA00047304"/>
    </source>
</evidence>
<dbReference type="InterPro" id="IPR035897">
    <property type="entry name" value="Toll_tir_struct_dom_sf"/>
</dbReference>
<dbReference type="SMART" id="SM00255">
    <property type="entry name" value="TIR"/>
    <property type="match status" value="1"/>
</dbReference>
<dbReference type="InterPro" id="IPR011713">
    <property type="entry name" value="Leu-rich_rpt_3"/>
</dbReference>
<dbReference type="Gene3D" id="3.80.10.10">
    <property type="entry name" value="Ribonuclease Inhibitor"/>
    <property type="match status" value="2"/>
</dbReference>
<evidence type="ECO:0000313" key="9">
    <source>
        <dbReference type="EMBL" id="OAO90800.1"/>
    </source>
</evidence>
<dbReference type="PROSITE" id="PS50104">
    <property type="entry name" value="TIR"/>
    <property type="match status" value="1"/>
</dbReference>
<evidence type="ECO:0000256" key="2">
    <source>
        <dbReference type="ARBA" id="ARBA00022614"/>
    </source>
</evidence>
<dbReference type="GO" id="GO:0043531">
    <property type="term" value="F:ADP binding"/>
    <property type="evidence" value="ECO:0007669"/>
    <property type="project" value="InterPro"/>
</dbReference>
<evidence type="ECO:0000256" key="1">
    <source>
        <dbReference type="ARBA" id="ARBA00011982"/>
    </source>
</evidence>
<keyword evidence="5" id="KW-0611">Plant defense</keyword>
<dbReference type="GO" id="GO:0061809">
    <property type="term" value="F:NAD+ nucleosidase activity, cyclic ADP-ribose generating"/>
    <property type="evidence" value="ECO:0007669"/>
    <property type="project" value="UniProtKB-EC"/>
</dbReference>
<dbReference type="SUPFAM" id="SSF52540">
    <property type="entry name" value="P-loop containing nucleoside triphosphate hydrolases"/>
    <property type="match status" value="1"/>
</dbReference>
<dbReference type="InterPro" id="IPR045344">
    <property type="entry name" value="C-JID"/>
</dbReference>
<dbReference type="Pfam" id="PF20160">
    <property type="entry name" value="C-JID"/>
    <property type="match status" value="1"/>
</dbReference>
<dbReference type="Pfam" id="PF01582">
    <property type="entry name" value="TIR"/>
    <property type="match status" value="1"/>
</dbReference>
<keyword evidence="3" id="KW-0677">Repeat</keyword>
<dbReference type="Proteomes" id="UP000078284">
    <property type="component" value="Chromosome 5"/>
</dbReference>
<evidence type="ECO:0000256" key="3">
    <source>
        <dbReference type="ARBA" id="ARBA00022737"/>
    </source>
</evidence>
<keyword evidence="6" id="KW-0520">NAD</keyword>
<dbReference type="Gene3D" id="1.10.8.430">
    <property type="entry name" value="Helical domain of apoptotic protease-activating factors"/>
    <property type="match status" value="1"/>
</dbReference>
<dbReference type="InterPro" id="IPR032675">
    <property type="entry name" value="LRR_dom_sf"/>
</dbReference>
<evidence type="ECO:0000259" key="8">
    <source>
        <dbReference type="PROSITE" id="PS50104"/>
    </source>
</evidence>
<evidence type="ECO:0000256" key="4">
    <source>
        <dbReference type="ARBA" id="ARBA00022801"/>
    </source>
</evidence>
<sequence length="1192" mass="134976">MGSVSGFKSDGKPSQEQVFINFRGVELRYNFVSHLEKELKRNGINAFIDTDEDMGQELNVLLKRIEGSKIALAIFSPRYTESDWCLKELAKMMECKEQGKLVVIPIFYKVEPSTVKRQEGQFGDEFRDLVKYIDKETKNKWKKALESTPLLIGLLVNENSNESEIISRIVDEVKKALRKISRASLNNPPEVTALSPTIQQKKLESSCGIDIRLKQLEEMLGFEEKTRTVGVVGMPGIGKSTLVKKLYEKSKNGFLSHVLIQDIHEISKEYGLSYLVTILLKDLLNVKNPKFETVQAAHEGYKDQLLETKSLVILDNVSNKEQIVAILGQRDWIKPGSKIVIATSDKSLVHDTADYIYEVPHLSYQDSLQHFTHYAFGDQSNASSFLQLSKDFVHYTKGNPLALKVLGAELLGKDESHWCSKLDALSQHHKDHARSSKKMRAQSSSEILQSVWKGSYDGLNQQQQDTLLDLTCFRSMDKNYVASLLECANSTNAETEIEELVNKFLITISSGKIEMHDTLHMFSKELGREATAPDGKGRRRLWDHHTIIDVLENNKGASSVRSIFLDLADVNMKRSFHNQAFVFMSNMRYLKIYNTYCPQECDADITLSFPEGLQLPLDEVRCLHWLKFPLKELPPDFNPKNLVDLKLQYSEIERVWEGNKDASKLKWIDFNHSRKLCTLLGLAEARNLQELNLEGCIALAILPHDMENMKCLVFLNLRGCTSLKNLPDINLISLETLILSDCSKFKVFKVISEKLEAIYLDGTAIKELPSDIRNLQRLVLLNMKGCKKLKTLPDSLGELKALQELILSGCSKLKSFPQVGENMNSLEILLLDETGIKEMPYILSLRRLCLSRNEKICRLTENISQFSRLKWLDMKYCKSLTYLPKLPPNLQCLDAHGCSSLKSIAQPLAHVLATENIHSTFIFTNCDKLDQAAKEEISSYSQRKCQILPSALKLCNKDLVPEILFSTCFPGGEIPSWFYHEAFGSKIKFESPQHWKYNKLSGIAFCAVVSFQTCQEQTRTERERTNCLSVKFTCTSTTGAEPCTETTWKVGSWTEQGNKIDTTESDHVFIGFTTCLHLRKHLEDQHSSQCAPIIAFFEFSVSDDNTSGEARFEVLKSGFSFVFEPDENKNPFWDANSVASPKDDDVSCEATIVKETPRTNGCLADQANGVMNHQMANGRPSEAHSYTTLQQG</sequence>
<proteinExistence type="predicted"/>
<dbReference type="Gene3D" id="3.40.50.10140">
    <property type="entry name" value="Toll/interleukin-1 receptor homology (TIR) domain"/>
    <property type="match status" value="1"/>
</dbReference>
<dbReference type="SUPFAM" id="SSF52200">
    <property type="entry name" value="Toll/Interleukin receptor TIR domain"/>
    <property type="match status" value="1"/>
</dbReference>
<dbReference type="PANTHER" id="PTHR11017">
    <property type="entry name" value="LEUCINE-RICH REPEAT-CONTAINING PROTEIN"/>
    <property type="match status" value="1"/>
</dbReference>
<dbReference type="SUPFAM" id="SSF52058">
    <property type="entry name" value="L domain-like"/>
    <property type="match status" value="1"/>
</dbReference>
<dbReference type="InterPro" id="IPR027417">
    <property type="entry name" value="P-loop_NTPase"/>
</dbReference>
<keyword evidence="4" id="KW-0378">Hydrolase</keyword>
<name>A0A178UAV9_ARATH</name>
<gene>
    <name evidence="9" type="ordered locus">AXX17_At5g17590</name>
</gene>
<comment type="catalytic activity">
    <reaction evidence="7">
        <text>NAD(+) + H2O = ADP-D-ribose + nicotinamide + H(+)</text>
        <dbReference type="Rhea" id="RHEA:16301"/>
        <dbReference type="ChEBI" id="CHEBI:15377"/>
        <dbReference type="ChEBI" id="CHEBI:15378"/>
        <dbReference type="ChEBI" id="CHEBI:17154"/>
        <dbReference type="ChEBI" id="CHEBI:57540"/>
        <dbReference type="ChEBI" id="CHEBI:57967"/>
        <dbReference type="EC" id="3.2.2.6"/>
    </reaction>
    <physiologicalReaction direction="left-to-right" evidence="7">
        <dbReference type="Rhea" id="RHEA:16302"/>
    </physiologicalReaction>
</comment>
<dbReference type="SUPFAM" id="SSF46785">
    <property type="entry name" value="Winged helix' DNA-binding domain"/>
    <property type="match status" value="1"/>
</dbReference>
<dbReference type="FunFam" id="3.40.50.10140:FF:000007">
    <property type="entry name" value="Disease resistance protein (TIR-NBS-LRR class)"/>
    <property type="match status" value="1"/>
</dbReference>
<feature type="domain" description="TIR" evidence="8">
    <location>
        <begin position="14"/>
        <end position="177"/>
    </location>
</feature>
<dbReference type="FunFam" id="3.80.10.10:FF:000386">
    <property type="entry name" value="Disease resistance protein RPS4"/>
    <property type="match status" value="1"/>
</dbReference>
<dbReference type="Pfam" id="PF23286">
    <property type="entry name" value="LRR_13"/>
    <property type="match status" value="1"/>
</dbReference>
<dbReference type="EC" id="3.2.2.6" evidence="1"/>
<dbReference type="Pfam" id="PF00931">
    <property type="entry name" value="NB-ARC"/>
    <property type="match status" value="1"/>
</dbReference>
<keyword evidence="2" id="KW-0433">Leucine-rich repeat</keyword>
<dbReference type="PANTHER" id="PTHR11017:SF424">
    <property type="entry name" value="DISEASE RESISTANCE-LIKE PROTEIN CSA1"/>
    <property type="match status" value="1"/>
</dbReference>
<dbReference type="FunFam" id="3.40.50.300:FF:001862">
    <property type="entry name" value="Disease resistance protein RPS4"/>
    <property type="match status" value="1"/>
</dbReference>
<dbReference type="InterPro" id="IPR000157">
    <property type="entry name" value="TIR_dom"/>
</dbReference>
<dbReference type="GO" id="GO:0007165">
    <property type="term" value="P:signal transduction"/>
    <property type="evidence" value="ECO:0007669"/>
    <property type="project" value="InterPro"/>
</dbReference>
<dbReference type="GO" id="GO:0006952">
    <property type="term" value="P:defense response"/>
    <property type="evidence" value="ECO:0007669"/>
    <property type="project" value="UniProtKB-KW"/>
</dbReference>
<evidence type="ECO:0000313" key="10">
    <source>
        <dbReference type="Proteomes" id="UP000078284"/>
    </source>
</evidence>
<dbReference type="Pfam" id="PF07725">
    <property type="entry name" value="LRR_3"/>
    <property type="match status" value="1"/>
</dbReference>
<evidence type="ECO:0000256" key="6">
    <source>
        <dbReference type="ARBA" id="ARBA00023027"/>
    </source>
</evidence>
<comment type="caution">
    <text evidence="9">The sequence shown here is derived from an EMBL/GenBank/DDBJ whole genome shotgun (WGS) entry which is preliminary data.</text>
</comment>
<dbReference type="InterPro" id="IPR044974">
    <property type="entry name" value="Disease_R_plants"/>
</dbReference>
<protein>
    <recommendedName>
        <fullName evidence="1">ADP-ribosyl cyclase/cyclic ADP-ribose hydrolase</fullName>
        <ecNumber evidence="1">3.2.2.6</ecNumber>
    </recommendedName>
</protein>